<dbReference type="Proteomes" id="UP001152799">
    <property type="component" value="Chromosome 5"/>
</dbReference>
<feature type="region of interest" description="Disordered" evidence="2">
    <location>
        <begin position="251"/>
        <end position="272"/>
    </location>
</feature>
<evidence type="ECO:0000313" key="4">
    <source>
        <dbReference type="Proteomes" id="UP001152799"/>
    </source>
</evidence>
<gene>
    <name evidence="3" type="ORF">CEUTPL_LOCUS9110</name>
</gene>
<keyword evidence="1" id="KW-0175">Coiled coil</keyword>
<feature type="compositionally biased region" description="Polar residues" evidence="2">
    <location>
        <begin position="295"/>
        <end position="306"/>
    </location>
</feature>
<dbReference type="OrthoDB" id="7600531at2759"/>
<dbReference type="AlphaFoldDB" id="A0A9N9MNY0"/>
<accession>A0A9N9MNY0</accession>
<evidence type="ECO:0000313" key="3">
    <source>
        <dbReference type="EMBL" id="CAG9768582.1"/>
    </source>
</evidence>
<organism evidence="3 4">
    <name type="scientific">Ceutorhynchus assimilis</name>
    <name type="common">cabbage seed weevil</name>
    <dbReference type="NCBI Taxonomy" id="467358"/>
    <lineage>
        <taxon>Eukaryota</taxon>
        <taxon>Metazoa</taxon>
        <taxon>Ecdysozoa</taxon>
        <taxon>Arthropoda</taxon>
        <taxon>Hexapoda</taxon>
        <taxon>Insecta</taxon>
        <taxon>Pterygota</taxon>
        <taxon>Neoptera</taxon>
        <taxon>Endopterygota</taxon>
        <taxon>Coleoptera</taxon>
        <taxon>Polyphaga</taxon>
        <taxon>Cucujiformia</taxon>
        <taxon>Curculionidae</taxon>
        <taxon>Ceutorhynchinae</taxon>
        <taxon>Ceutorhynchus</taxon>
    </lineage>
</organism>
<feature type="region of interest" description="Disordered" evidence="2">
    <location>
        <begin position="294"/>
        <end position="325"/>
    </location>
</feature>
<dbReference type="EMBL" id="OU892281">
    <property type="protein sequence ID" value="CAG9768582.1"/>
    <property type="molecule type" value="Genomic_DNA"/>
</dbReference>
<sequence>MPFMSSLMSSDKQFKDKVLALESQIQQLKAAINTLNQDRDKKEVAIASLAREKAEVTIELLKQRKSNQTLLKQLEDERKFYFKEKEIYCQEINQFKKLKQALSDTTQNHPLVNEAAVEPYKKETEKIKGTLNKVLEANYNIGIKFLRMKNTNSSLKDELKSIKLDHKKCSNDYKIKIDQLTDKLNELLVQDHLNTPSSSSNKKYLHLVKQNSCLVHENLNLQLQVDNLNSKCQKLNLEKTNSRLTNYIKHENPKRVRKTGTNEASRSAAPSTLTNQEEILKLFDCHNLPGVSDVSDYNSSKSTQKSLGKVSGKKRFQATGNSSLGSVTSRNLVRVNSSPELSKANSF</sequence>
<protein>
    <submittedName>
        <fullName evidence="3">Uncharacterized protein</fullName>
    </submittedName>
</protein>
<proteinExistence type="predicted"/>
<reference evidence="3" key="1">
    <citation type="submission" date="2022-01" db="EMBL/GenBank/DDBJ databases">
        <authorList>
            <person name="King R."/>
        </authorList>
    </citation>
    <scope>NUCLEOTIDE SEQUENCE</scope>
</reference>
<keyword evidence="4" id="KW-1185">Reference proteome</keyword>
<evidence type="ECO:0000256" key="1">
    <source>
        <dbReference type="SAM" id="Coils"/>
    </source>
</evidence>
<feature type="coiled-coil region" evidence="1">
    <location>
        <begin position="11"/>
        <end position="91"/>
    </location>
</feature>
<name>A0A9N9MNY0_9CUCU</name>
<evidence type="ECO:0000256" key="2">
    <source>
        <dbReference type="SAM" id="MobiDB-lite"/>
    </source>
</evidence>
<feature type="compositionally biased region" description="Polar residues" evidence="2">
    <location>
        <begin position="259"/>
        <end position="272"/>
    </location>
</feature>